<evidence type="ECO:0000256" key="8">
    <source>
        <dbReference type="RuleBase" id="RU363037"/>
    </source>
</evidence>
<dbReference type="InterPro" id="IPR014729">
    <property type="entry name" value="Rossmann-like_a/b/a_fold"/>
</dbReference>
<keyword evidence="2 7" id="KW-0479">Metal-binding</keyword>
<dbReference type="InterPro" id="IPR000924">
    <property type="entry name" value="Glu/Gln-tRNA-synth"/>
</dbReference>
<reference evidence="10" key="1">
    <citation type="submission" date="2020-10" db="EMBL/GenBank/DDBJ databases">
        <authorList>
            <person name="Gilroy R."/>
        </authorList>
    </citation>
    <scope>NUCLEOTIDE SEQUENCE</scope>
    <source>
        <strain evidence="10">ChiBcec7-5410</strain>
    </source>
</reference>
<dbReference type="GO" id="GO:0006424">
    <property type="term" value="P:glutamyl-tRNA aminoacylation"/>
    <property type="evidence" value="ECO:0007669"/>
    <property type="project" value="InterPro"/>
</dbReference>
<dbReference type="InterPro" id="IPR049940">
    <property type="entry name" value="GluQ/Sye"/>
</dbReference>
<evidence type="ECO:0000256" key="5">
    <source>
        <dbReference type="ARBA" id="ARBA00022840"/>
    </source>
</evidence>
<evidence type="ECO:0000256" key="2">
    <source>
        <dbReference type="ARBA" id="ARBA00022723"/>
    </source>
</evidence>
<accession>A0A9D1H561</accession>
<dbReference type="PANTHER" id="PTHR43311:SF1">
    <property type="entry name" value="GLUTAMYL-Q TRNA(ASP) SYNTHETASE"/>
    <property type="match status" value="1"/>
</dbReference>
<dbReference type="NCBIfam" id="TIGR03838">
    <property type="entry name" value="queuosine_YadB"/>
    <property type="match status" value="1"/>
</dbReference>
<feature type="binding site" evidence="7">
    <location>
        <position position="251"/>
    </location>
    <ligand>
        <name>ATP</name>
        <dbReference type="ChEBI" id="CHEBI:30616"/>
    </ligand>
</feature>
<dbReference type="GO" id="GO:0004818">
    <property type="term" value="F:glutamate-tRNA ligase activity"/>
    <property type="evidence" value="ECO:0007669"/>
    <property type="project" value="TreeGrafter"/>
</dbReference>
<evidence type="ECO:0000259" key="9">
    <source>
        <dbReference type="Pfam" id="PF00749"/>
    </source>
</evidence>
<gene>
    <name evidence="7 10" type="primary">gluQ</name>
    <name evidence="10" type="ORF">IAC43_02820</name>
</gene>
<comment type="caution">
    <text evidence="10">The sequence shown here is derived from an EMBL/GenBank/DDBJ whole genome shotgun (WGS) entry which is preliminary data.</text>
</comment>
<feature type="binding site" evidence="7">
    <location>
        <position position="210"/>
    </location>
    <ligand>
        <name>L-glutamate</name>
        <dbReference type="ChEBI" id="CHEBI:29985"/>
    </ligand>
</feature>
<evidence type="ECO:0000256" key="4">
    <source>
        <dbReference type="ARBA" id="ARBA00022833"/>
    </source>
</evidence>
<dbReference type="EC" id="6.1.1.-" evidence="7"/>
<feature type="binding site" evidence="7">
    <location>
        <begin position="7"/>
        <end position="11"/>
    </location>
    <ligand>
        <name>L-glutamate</name>
        <dbReference type="ChEBI" id="CHEBI:29985"/>
    </ligand>
</feature>
<comment type="function">
    <text evidence="7">Catalyzes the tRNA-independent activation of glutamate in presence of ATP and the subsequent transfer of glutamate onto a tRNA(Asp). Glutamate is transferred on the 2-amino-5-(4,5-dihydroxy-2-cyclopenten-1-yl) moiety of the queuosine in the wobble position of the QUC anticodon.</text>
</comment>
<dbReference type="GO" id="GO:0008270">
    <property type="term" value="F:zinc ion binding"/>
    <property type="evidence" value="ECO:0007669"/>
    <property type="project" value="UniProtKB-UniRule"/>
</dbReference>
<evidence type="ECO:0000313" key="11">
    <source>
        <dbReference type="Proteomes" id="UP000824160"/>
    </source>
</evidence>
<dbReference type="GO" id="GO:0005829">
    <property type="term" value="C:cytosol"/>
    <property type="evidence" value="ECO:0007669"/>
    <property type="project" value="TreeGrafter"/>
</dbReference>
<dbReference type="AlphaFoldDB" id="A0A9D1H561"/>
<dbReference type="Proteomes" id="UP000824160">
    <property type="component" value="Unassembled WGS sequence"/>
</dbReference>
<dbReference type="Pfam" id="PF00749">
    <property type="entry name" value="tRNA-synt_1c"/>
    <property type="match status" value="1"/>
</dbReference>
<sequence>MSQVIGRFAPTPSGRMHLGNALSCLIAWLSARSQGGSVILRVEDLDPERSSWEYMRDIEAELHWLGLDWDAGGVDADDHAWCQSRRSEIYTEYFEQLREMGLVYPCFCSRAQLHAASAPHRSDGRFIYQGTCRNLSAEEIAEKSKTRLPAWRLQVPDREVSFCDLHYGDYTENLSEECGDFIIRRADGVYAYQLAAALDDGLMGVTEVVRGNDLLSSSPRQIWLHELFGFAPPRYGHIPLLTASDGRRLSKRDGDLDIETLSKRYRPEEVVGMLGHIAGLTEEYRTMTAKELIPLFDWKKIPMEDIRLPDGFPERLV</sequence>
<keyword evidence="8" id="KW-0648">Protein biosynthesis</keyword>
<feature type="short sequence motif" description="'KMSKS' region" evidence="7">
    <location>
        <begin position="248"/>
        <end position="252"/>
    </location>
</feature>
<evidence type="ECO:0000313" key="10">
    <source>
        <dbReference type="EMBL" id="HIT94097.1"/>
    </source>
</evidence>
<dbReference type="GO" id="GO:0005524">
    <property type="term" value="F:ATP binding"/>
    <property type="evidence" value="ECO:0007669"/>
    <property type="project" value="UniProtKB-KW"/>
</dbReference>
<dbReference type="InterPro" id="IPR001412">
    <property type="entry name" value="aa-tRNA-synth_I_CS"/>
</dbReference>
<feature type="binding site" evidence="7">
    <location>
        <position position="192"/>
    </location>
    <ligand>
        <name>L-glutamate</name>
        <dbReference type="ChEBI" id="CHEBI:29985"/>
    </ligand>
</feature>
<feature type="binding site" evidence="7">
    <location>
        <position position="43"/>
    </location>
    <ligand>
        <name>L-glutamate</name>
        <dbReference type="ChEBI" id="CHEBI:29985"/>
    </ligand>
</feature>
<feature type="domain" description="Glutamyl/glutaminyl-tRNA synthetase class Ib catalytic" evidence="9">
    <location>
        <begin position="4"/>
        <end position="263"/>
    </location>
</feature>
<comment type="similarity">
    <text evidence="7">Belongs to the class-I aminoacyl-tRNA synthetase family. GluQ subfamily.</text>
</comment>
<evidence type="ECO:0000256" key="1">
    <source>
        <dbReference type="ARBA" id="ARBA00022598"/>
    </source>
</evidence>
<feature type="short sequence motif" description="'HIGH' region" evidence="7">
    <location>
        <begin position="10"/>
        <end position="20"/>
    </location>
</feature>
<dbReference type="SUPFAM" id="SSF52374">
    <property type="entry name" value="Nucleotidylyl transferase"/>
    <property type="match status" value="1"/>
</dbReference>
<proteinExistence type="inferred from homology"/>
<dbReference type="Gene3D" id="3.40.50.620">
    <property type="entry name" value="HUPs"/>
    <property type="match status" value="1"/>
</dbReference>
<dbReference type="HAMAP" id="MF_01428">
    <property type="entry name" value="Glu_Q_tRNA_synth"/>
    <property type="match status" value="1"/>
</dbReference>
<feature type="binding site" evidence="7">
    <location>
        <position position="132"/>
    </location>
    <ligand>
        <name>Zn(2+)</name>
        <dbReference type="ChEBI" id="CHEBI:29105"/>
    </ligand>
</feature>
<evidence type="ECO:0000256" key="3">
    <source>
        <dbReference type="ARBA" id="ARBA00022741"/>
    </source>
</evidence>
<feature type="binding site" evidence="7">
    <location>
        <position position="106"/>
    </location>
    <ligand>
        <name>Zn(2+)</name>
        <dbReference type="ChEBI" id="CHEBI:29105"/>
    </ligand>
</feature>
<organism evidence="10 11">
    <name type="scientific">Candidatus Faecivivens stercoripullorum</name>
    <dbReference type="NCBI Taxonomy" id="2840805"/>
    <lineage>
        <taxon>Bacteria</taxon>
        <taxon>Bacillati</taxon>
        <taxon>Bacillota</taxon>
        <taxon>Clostridia</taxon>
        <taxon>Eubacteriales</taxon>
        <taxon>Oscillospiraceae</taxon>
        <taxon>Oscillospiraceae incertae sedis</taxon>
        <taxon>Candidatus Faecivivens</taxon>
    </lineage>
</organism>
<comment type="cofactor">
    <cofactor evidence="7">
        <name>Zn(2+)</name>
        <dbReference type="ChEBI" id="CHEBI:29105"/>
    </cofactor>
    <text evidence="7">Binds 1 zinc ion per subunit.</text>
</comment>
<keyword evidence="4 7" id="KW-0862">Zinc</keyword>
<name>A0A9D1H561_9FIRM</name>
<dbReference type="NCBIfam" id="NF004314">
    <property type="entry name" value="PRK05710.1-3"/>
    <property type="match status" value="1"/>
</dbReference>
<evidence type="ECO:0000256" key="6">
    <source>
        <dbReference type="ARBA" id="ARBA00023146"/>
    </source>
</evidence>
<feature type="binding site" evidence="7">
    <location>
        <position position="108"/>
    </location>
    <ligand>
        <name>Zn(2+)</name>
        <dbReference type="ChEBI" id="CHEBI:29105"/>
    </ligand>
</feature>
<keyword evidence="5 7" id="KW-0067">ATP-binding</keyword>
<dbReference type="EMBL" id="DVLW01000076">
    <property type="protein sequence ID" value="HIT94097.1"/>
    <property type="molecule type" value="Genomic_DNA"/>
</dbReference>
<dbReference type="InterPro" id="IPR020058">
    <property type="entry name" value="Glu/Gln-tRNA-synth_Ib_cat-dom"/>
</dbReference>
<reference evidence="10" key="2">
    <citation type="journal article" date="2021" name="PeerJ">
        <title>Extensive microbial diversity within the chicken gut microbiome revealed by metagenomics and culture.</title>
        <authorList>
            <person name="Gilroy R."/>
            <person name="Ravi A."/>
            <person name="Getino M."/>
            <person name="Pursley I."/>
            <person name="Horton D.L."/>
            <person name="Alikhan N.F."/>
            <person name="Baker D."/>
            <person name="Gharbi K."/>
            <person name="Hall N."/>
            <person name="Watson M."/>
            <person name="Adriaenssens E.M."/>
            <person name="Foster-Nyarko E."/>
            <person name="Jarju S."/>
            <person name="Secka A."/>
            <person name="Antonio M."/>
            <person name="Oren A."/>
            <person name="Chaudhuri R.R."/>
            <person name="La Ragione R."/>
            <person name="Hildebrand F."/>
            <person name="Pallen M.J."/>
        </authorList>
    </citation>
    <scope>NUCLEOTIDE SEQUENCE</scope>
    <source>
        <strain evidence="10">ChiBcec7-5410</strain>
    </source>
</reference>
<dbReference type="PANTHER" id="PTHR43311">
    <property type="entry name" value="GLUTAMATE--TRNA LIGASE"/>
    <property type="match status" value="1"/>
</dbReference>
<dbReference type="NCBIfam" id="NF004315">
    <property type="entry name" value="PRK05710.1-4"/>
    <property type="match status" value="1"/>
</dbReference>
<keyword evidence="3 7" id="KW-0547">Nucleotide-binding</keyword>
<dbReference type="InterPro" id="IPR022380">
    <property type="entry name" value="Glu-Q_tRNA(Asp)_Synthase"/>
</dbReference>
<protein>
    <recommendedName>
        <fullName evidence="7">Glutamyl-Q tRNA(Asp) synthetase</fullName>
        <shortName evidence="7">Glu-Q-RSs</shortName>
        <ecNumber evidence="7">6.1.1.-</ecNumber>
    </recommendedName>
</protein>
<dbReference type="GO" id="GO:0006400">
    <property type="term" value="P:tRNA modification"/>
    <property type="evidence" value="ECO:0007669"/>
    <property type="project" value="InterPro"/>
</dbReference>
<keyword evidence="6 7" id="KW-0030">Aminoacyl-tRNA synthetase</keyword>
<keyword evidence="1 7" id="KW-0436">Ligase</keyword>
<dbReference type="PROSITE" id="PS00178">
    <property type="entry name" value="AA_TRNA_LIGASE_I"/>
    <property type="match status" value="1"/>
</dbReference>
<evidence type="ECO:0000256" key="7">
    <source>
        <dbReference type="HAMAP-Rule" id="MF_01428"/>
    </source>
</evidence>
<feature type="binding site" evidence="7">
    <location>
        <position position="128"/>
    </location>
    <ligand>
        <name>Zn(2+)</name>
        <dbReference type="ChEBI" id="CHEBI:29105"/>
    </ligand>
</feature>
<dbReference type="PRINTS" id="PR00987">
    <property type="entry name" value="TRNASYNTHGLU"/>
</dbReference>